<gene>
    <name evidence="2" type="ORF">PI95_001240</name>
</gene>
<proteinExistence type="predicted"/>
<name>A0A846H3T9_9CYAN</name>
<evidence type="ECO:0000313" key="3">
    <source>
        <dbReference type="Proteomes" id="UP000031549"/>
    </source>
</evidence>
<sequence length="61" mass="6834">MPLCIVEFQISVIAQFTLQLIDASRGKSGEDKEMGRVLERGGRLGEGGTRETRERGRTRKI</sequence>
<dbReference type="AlphaFoldDB" id="A0A846H3T9"/>
<feature type="compositionally biased region" description="Basic and acidic residues" evidence="1">
    <location>
        <begin position="27"/>
        <end position="55"/>
    </location>
</feature>
<accession>A0A846H3T9</accession>
<dbReference type="RefSeq" id="WP_163518496.1">
    <property type="nucleotide sequence ID" value="NZ_JTCM02000002.1"/>
</dbReference>
<protein>
    <submittedName>
        <fullName evidence="2">Uncharacterized protein</fullName>
    </submittedName>
</protein>
<comment type="caution">
    <text evidence="2">The sequence shown here is derived from an EMBL/GenBank/DDBJ whole genome shotgun (WGS) entry which is preliminary data.</text>
</comment>
<reference evidence="2 3" key="1">
    <citation type="journal article" date="2015" name="Genome Announc.">
        <title>Draft Genome Sequence of Cyanobacterium Hassallia byssoidea Strain VB512170, Isolated from Monuments in India.</title>
        <authorList>
            <person name="Singh D."/>
            <person name="Chandrababunaidu M.M."/>
            <person name="Panda A."/>
            <person name="Sen D."/>
            <person name="Bhattacharyya S."/>
            <person name="Adhikary S.P."/>
            <person name="Tripathy S."/>
        </authorList>
    </citation>
    <scope>NUCLEOTIDE SEQUENCE [LARGE SCALE GENOMIC DNA]</scope>
    <source>
        <strain evidence="2 3">VB512170</strain>
    </source>
</reference>
<feature type="region of interest" description="Disordered" evidence="1">
    <location>
        <begin position="27"/>
        <end position="61"/>
    </location>
</feature>
<dbReference type="EMBL" id="JTCM02000002">
    <property type="protein sequence ID" value="NEU71239.1"/>
    <property type="molecule type" value="Genomic_DNA"/>
</dbReference>
<dbReference type="Proteomes" id="UP000031549">
    <property type="component" value="Unassembled WGS sequence"/>
</dbReference>
<keyword evidence="3" id="KW-1185">Reference proteome</keyword>
<evidence type="ECO:0000313" key="2">
    <source>
        <dbReference type="EMBL" id="NEU71239.1"/>
    </source>
</evidence>
<organism evidence="2 3">
    <name type="scientific">Hassallia byssoidea VB512170</name>
    <dbReference type="NCBI Taxonomy" id="1304833"/>
    <lineage>
        <taxon>Bacteria</taxon>
        <taxon>Bacillati</taxon>
        <taxon>Cyanobacteriota</taxon>
        <taxon>Cyanophyceae</taxon>
        <taxon>Nostocales</taxon>
        <taxon>Tolypothrichaceae</taxon>
        <taxon>Hassallia</taxon>
    </lineage>
</organism>
<evidence type="ECO:0000256" key="1">
    <source>
        <dbReference type="SAM" id="MobiDB-lite"/>
    </source>
</evidence>